<dbReference type="EMBL" id="KZ772734">
    <property type="protein sequence ID" value="PTQ36686.1"/>
    <property type="molecule type" value="Genomic_DNA"/>
</dbReference>
<proteinExistence type="inferred from homology"/>
<dbReference type="Gramene" id="Mp7g04280.1">
    <property type="protein sequence ID" value="Mp7g04280.1.cds"/>
    <property type="gene ID" value="Mp7g04280"/>
</dbReference>
<dbReference type="PANTHER" id="PTHR19957">
    <property type="entry name" value="SYNTAXIN"/>
    <property type="match status" value="1"/>
</dbReference>
<dbReference type="AlphaFoldDB" id="A0A2R6WS53"/>
<dbReference type="OrthoDB" id="10255013at2759"/>
<dbReference type="GO" id="GO:0006886">
    <property type="term" value="P:intracellular protein transport"/>
    <property type="evidence" value="ECO:0007669"/>
    <property type="project" value="InterPro"/>
</dbReference>
<dbReference type="GO" id="GO:0016020">
    <property type="term" value="C:membrane"/>
    <property type="evidence" value="ECO:0007669"/>
    <property type="project" value="UniProtKB-SubCell"/>
</dbReference>
<dbReference type="Proteomes" id="UP000244005">
    <property type="component" value="Unassembled WGS sequence"/>
</dbReference>
<dbReference type="PANTHER" id="PTHR19957:SF307">
    <property type="entry name" value="PROTEIN SSO1-RELATED"/>
    <property type="match status" value="1"/>
</dbReference>
<organism evidence="6 7">
    <name type="scientific">Marchantia polymorpha</name>
    <name type="common">Common liverwort</name>
    <name type="synonym">Marchantia aquatica</name>
    <dbReference type="NCBI Taxonomy" id="3197"/>
    <lineage>
        <taxon>Eukaryota</taxon>
        <taxon>Viridiplantae</taxon>
        <taxon>Streptophyta</taxon>
        <taxon>Embryophyta</taxon>
        <taxon>Marchantiophyta</taxon>
        <taxon>Marchantiopsida</taxon>
        <taxon>Marchantiidae</taxon>
        <taxon>Marchantiales</taxon>
        <taxon>Marchantiaceae</taxon>
        <taxon>Marchantia</taxon>
    </lineage>
</organism>
<feature type="coiled-coil region" evidence="4">
    <location>
        <begin position="37"/>
        <end position="64"/>
    </location>
</feature>
<dbReference type="InterPro" id="IPR000727">
    <property type="entry name" value="T_SNARE_dom"/>
</dbReference>
<evidence type="ECO:0000313" key="7">
    <source>
        <dbReference type="Proteomes" id="UP000244005"/>
    </source>
</evidence>
<evidence type="ECO:0000313" key="6">
    <source>
        <dbReference type="EMBL" id="PTQ36686.1"/>
    </source>
</evidence>
<dbReference type="InterPro" id="IPR045242">
    <property type="entry name" value="Syntaxin"/>
</dbReference>
<dbReference type="SMART" id="SM00397">
    <property type="entry name" value="t_SNARE"/>
    <property type="match status" value="1"/>
</dbReference>
<evidence type="ECO:0000256" key="3">
    <source>
        <dbReference type="ARBA" id="ARBA00022927"/>
    </source>
</evidence>
<gene>
    <name evidence="6" type="ORF">MARPO_0062s0097</name>
</gene>
<dbReference type="SUPFAM" id="SSF47661">
    <property type="entry name" value="t-snare proteins"/>
    <property type="match status" value="1"/>
</dbReference>
<dbReference type="InterPro" id="IPR010989">
    <property type="entry name" value="SNARE"/>
</dbReference>
<keyword evidence="4" id="KW-0175">Coiled coil</keyword>
<comment type="subcellular location">
    <subcellularLocation>
        <location evidence="1">Membrane</location>
        <topology evidence="1">Single-pass type IV membrane protein</topology>
    </subcellularLocation>
</comment>
<comment type="similarity">
    <text evidence="2">Belongs to the syntaxin family.</text>
</comment>
<protein>
    <recommendedName>
        <fullName evidence="5">t-SNARE coiled-coil homology domain-containing protein</fullName>
    </recommendedName>
</protein>
<evidence type="ECO:0000256" key="1">
    <source>
        <dbReference type="ARBA" id="ARBA00004211"/>
    </source>
</evidence>
<dbReference type="CDD" id="cd15848">
    <property type="entry name" value="SNARE_syntaxin1-like"/>
    <property type="match status" value="1"/>
</dbReference>
<keyword evidence="3" id="KW-0653">Protein transport</keyword>
<name>A0A2R6WS53_MARPO</name>
<dbReference type="InterPro" id="IPR006012">
    <property type="entry name" value="Syntaxin/epimorphin_CS"/>
</dbReference>
<dbReference type="GO" id="GO:0016192">
    <property type="term" value="P:vesicle-mediated transport"/>
    <property type="evidence" value="ECO:0007669"/>
    <property type="project" value="InterPro"/>
</dbReference>
<dbReference type="Gene3D" id="1.20.58.70">
    <property type="match status" value="1"/>
</dbReference>
<keyword evidence="3" id="KW-0813">Transport</keyword>
<evidence type="ECO:0000256" key="2">
    <source>
        <dbReference type="ARBA" id="ARBA00009063"/>
    </source>
</evidence>
<evidence type="ECO:0000259" key="5">
    <source>
        <dbReference type="PROSITE" id="PS50192"/>
    </source>
</evidence>
<reference evidence="7" key="1">
    <citation type="journal article" date="2017" name="Cell">
        <title>Insights into land plant evolution garnered from the Marchantia polymorpha genome.</title>
        <authorList>
            <person name="Bowman J.L."/>
            <person name="Kohchi T."/>
            <person name="Yamato K.T."/>
            <person name="Jenkins J."/>
            <person name="Shu S."/>
            <person name="Ishizaki K."/>
            <person name="Yamaoka S."/>
            <person name="Nishihama R."/>
            <person name="Nakamura Y."/>
            <person name="Berger F."/>
            <person name="Adam C."/>
            <person name="Aki S.S."/>
            <person name="Althoff F."/>
            <person name="Araki T."/>
            <person name="Arteaga-Vazquez M.A."/>
            <person name="Balasubrmanian S."/>
            <person name="Barry K."/>
            <person name="Bauer D."/>
            <person name="Boehm C.R."/>
            <person name="Briginshaw L."/>
            <person name="Caballero-Perez J."/>
            <person name="Catarino B."/>
            <person name="Chen F."/>
            <person name="Chiyoda S."/>
            <person name="Chovatia M."/>
            <person name="Davies K.M."/>
            <person name="Delmans M."/>
            <person name="Demura T."/>
            <person name="Dierschke T."/>
            <person name="Dolan L."/>
            <person name="Dorantes-Acosta A.E."/>
            <person name="Eklund D.M."/>
            <person name="Florent S.N."/>
            <person name="Flores-Sandoval E."/>
            <person name="Fujiyama A."/>
            <person name="Fukuzawa H."/>
            <person name="Galik B."/>
            <person name="Grimanelli D."/>
            <person name="Grimwood J."/>
            <person name="Grossniklaus U."/>
            <person name="Hamada T."/>
            <person name="Haseloff J."/>
            <person name="Hetherington A.J."/>
            <person name="Higo A."/>
            <person name="Hirakawa Y."/>
            <person name="Hundley H.N."/>
            <person name="Ikeda Y."/>
            <person name="Inoue K."/>
            <person name="Inoue S.I."/>
            <person name="Ishida S."/>
            <person name="Jia Q."/>
            <person name="Kakita M."/>
            <person name="Kanazawa T."/>
            <person name="Kawai Y."/>
            <person name="Kawashima T."/>
            <person name="Kennedy M."/>
            <person name="Kinose K."/>
            <person name="Kinoshita T."/>
            <person name="Kohara Y."/>
            <person name="Koide E."/>
            <person name="Komatsu K."/>
            <person name="Kopischke S."/>
            <person name="Kubo M."/>
            <person name="Kyozuka J."/>
            <person name="Lagercrantz U."/>
            <person name="Lin S.S."/>
            <person name="Lindquist E."/>
            <person name="Lipzen A.M."/>
            <person name="Lu C.W."/>
            <person name="De Luna E."/>
            <person name="Martienssen R.A."/>
            <person name="Minamino N."/>
            <person name="Mizutani M."/>
            <person name="Mizutani M."/>
            <person name="Mochizuki N."/>
            <person name="Monte I."/>
            <person name="Mosher R."/>
            <person name="Nagasaki H."/>
            <person name="Nakagami H."/>
            <person name="Naramoto S."/>
            <person name="Nishitani K."/>
            <person name="Ohtani M."/>
            <person name="Okamoto T."/>
            <person name="Okumura M."/>
            <person name="Phillips J."/>
            <person name="Pollak B."/>
            <person name="Reinders A."/>
            <person name="Rovekamp M."/>
            <person name="Sano R."/>
            <person name="Sawa S."/>
            <person name="Schmid M.W."/>
            <person name="Shirakawa M."/>
            <person name="Solano R."/>
            <person name="Spunde A."/>
            <person name="Suetsugu N."/>
            <person name="Sugano S."/>
            <person name="Sugiyama A."/>
            <person name="Sun R."/>
            <person name="Suzuki Y."/>
            <person name="Takenaka M."/>
            <person name="Takezawa D."/>
            <person name="Tomogane H."/>
            <person name="Tsuzuki M."/>
            <person name="Ueda T."/>
            <person name="Umeda M."/>
            <person name="Ward J.M."/>
            <person name="Watanabe Y."/>
            <person name="Yazaki K."/>
            <person name="Yokoyama R."/>
            <person name="Yoshitake Y."/>
            <person name="Yotsui I."/>
            <person name="Zachgo S."/>
            <person name="Schmutz J."/>
        </authorList>
    </citation>
    <scope>NUCLEOTIDE SEQUENCE [LARGE SCALE GENOMIC DNA]</scope>
    <source>
        <strain evidence="7">Tak-1</strain>
    </source>
</reference>
<sequence>MIVVPLCGLQTIDQLIETGDSEQIFQKAIQEQGRGQILDTIAEIQELHDAVKDIEKKLLELHQIFLDMAVLVEAQGELLDNIETQVCCHISIFSSAYHALHMGLCYVMFLSLFLNS</sequence>
<feature type="domain" description="T-SNARE coiled-coil homology" evidence="5">
    <location>
        <begin position="41"/>
        <end position="86"/>
    </location>
</feature>
<keyword evidence="7" id="KW-1185">Reference proteome</keyword>
<dbReference type="PROSITE" id="PS00914">
    <property type="entry name" value="SYNTAXIN"/>
    <property type="match status" value="1"/>
</dbReference>
<accession>A0A2R6WS53</accession>
<evidence type="ECO:0000256" key="4">
    <source>
        <dbReference type="SAM" id="Coils"/>
    </source>
</evidence>
<dbReference type="GO" id="GO:0005484">
    <property type="term" value="F:SNAP receptor activity"/>
    <property type="evidence" value="ECO:0007669"/>
    <property type="project" value="InterPro"/>
</dbReference>
<dbReference type="PROSITE" id="PS50192">
    <property type="entry name" value="T_SNARE"/>
    <property type="match status" value="1"/>
</dbReference>